<comment type="caution">
    <text evidence="1">The sequence shown here is derived from an EMBL/GenBank/DDBJ whole genome shotgun (WGS) entry which is preliminary data.</text>
</comment>
<reference evidence="1 2" key="1">
    <citation type="journal article" date="2024" name="BMC Genomics">
        <title>Genome assembly of redclaw crayfish (Cherax quadricarinatus) provides insights into its immune adaptation and hypoxia tolerance.</title>
        <authorList>
            <person name="Liu Z."/>
            <person name="Zheng J."/>
            <person name="Li H."/>
            <person name="Fang K."/>
            <person name="Wang S."/>
            <person name="He J."/>
            <person name="Zhou D."/>
            <person name="Weng S."/>
            <person name="Chi M."/>
            <person name="Gu Z."/>
            <person name="He J."/>
            <person name="Li F."/>
            <person name="Wang M."/>
        </authorList>
    </citation>
    <scope>NUCLEOTIDE SEQUENCE [LARGE SCALE GENOMIC DNA]</scope>
    <source>
        <strain evidence="1">ZL_2023a</strain>
    </source>
</reference>
<dbReference type="Pfam" id="PF13516">
    <property type="entry name" value="LRR_6"/>
    <property type="match status" value="2"/>
</dbReference>
<evidence type="ECO:0000313" key="2">
    <source>
        <dbReference type="Proteomes" id="UP001445076"/>
    </source>
</evidence>
<dbReference type="SUPFAM" id="SSF52047">
    <property type="entry name" value="RNI-like"/>
    <property type="match status" value="1"/>
</dbReference>
<accession>A0AAW0YDI3</accession>
<dbReference type="Proteomes" id="UP001445076">
    <property type="component" value="Unassembled WGS sequence"/>
</dbReference>
<protein>
    <submittedName>
        <fullName evidence="1">Uncharacterized protein</fullName>
    </submittedName>
</protein>
<keyword evidence="2" id="KW-1185">Reference proteome</keyword>
<dbReference type="Gene3D" id="3.80.10.10">
    <property type="entry name" value="Ribonuclease Inhibitor"/>
    <property type="match status" value="2"/>
</dbReference>
<dbReference type="EMBL" id="JARKIK010000001">
    <property type="protein sequence ID" value="KAK8754637.1"/>
    <property type="molecule type" value="Genomic_DNA"/>
</dbReference>
<dbReference type="GO" id="GO:0031146">
    <property type="term" value="P:SCF-dependent proteasomal ubiquitin-dependent protein catabolic process"/>
    <property type="evidence" value="ECO:0007669"/>
    <property type="project" value="TreeGrafter"/>
</dbReference>
<dbReference type="PANTHER" id="PTHR13318">
    <property type="entry name" value="PARTNER OF PAIRED, ISOFORM B-RELATED"/>
    <property type="match status" value="1"/>
</dbReference>
<name>A0AAW0YDI3_CHEQU</name>
<organism evidence="1 2">
    <name type="scientific">Cherax quadricarinatus</name>
    <name type="common">Australian red claw crayfish</name>
    <dbReference type="NCBI Taxonomy" id="27406"/>
    <lineage>
        <taxon>Eukaryota</taxon>
        <taxon>Metazoa</taxon>
        <taxon>Ecdysozoa</taxon>
        <taxon>Arthropoda</taxon>
        <taxon>Crustacea</taxon>
        <taxon>Multicrustacea</taxon>
        <taxon>Malacostraca</taxon>
        <taxon>Eumalacostraca</taxon>
        <taxon>Eucarida</taxon>
        <taxon>Decapoda</taxon>
        <taxon>Pleocyemata</taxon>
        <taxon>Astacidea</taxon>
        <taxon>Parastacoidea</taxon>
        <taxon>Parastacidae</taxon>
        <taxon>Cherax</taxon>
    </lineage>
</organism>
<dbReference type="InterPro" id="IPR032675">
    <property type="entry name" value="LRR_dom_sf"/>
</dbReference>
<gene>
    <name evidence="1" type="ORF">OTU49_016964</name>
</gene>
<evidence type="ECO:0000313" key="1">
    <source>
        <dbReference type="EMBL" id="KAK8754637.1"/>
    </source>
</evidence>
<proteinExistence type="predicted"/>
<dbReference type="InterPro" id="IPR001611">
    <property type="entry name" value="Leu-rich_rpt"/>
</dbReference>
<dbReference type="AlphaFoldDB" id="A0AAW0YDI3"/>
<dbReference type="GO" id="GO:0019005">
    <property type="term" value="C:SCF ubiquitin ligase complex"/>
    <property type="evidence" value="ECO:0007669"/>
    <property type="project" value="TreeGrafter"/>
</dbReference>
<sequence>MMAECENGIQTLSSLSVKNSITFLQVIVHRFVNIKFNEPCASFLRESLRSIPPNFHPEFLDKLAPVFDNVTNCPLEKNILDVIDELALMLLSPSITQIDVDKFKFPTRNPSKYLMVLAHAKNIRMFISYRENVWKYSLSKFDLLSSALIKMPMLRHLTLRHIKIASCKIYELLLGLALNSPHLTYLDMKYGALTDSGLDPNSAGKFGKLSTFTDCIPALLKMKTLLHLNVSETWLTYVGIKAIVKHLPLQKLDAVMDGGYDLQAVVIKDLLLVSEDTPLSLPRKVYNVAAEEINIQAICKACPYLEHITLQHCRVENIMSHFEKLAYLQHLKKVTLCGLEWLLFHSHIAINEDPMPISNQVTEITLTEPSCVDASHLGALSICFPQVTHLWVLKSREDNSDELWDGGRVFTKLTHLYFQGSLFIGDFGRVEREQGLQNVFDVLLAWCKHLRSLTLYTTYIERVMLHFAVKRNGLRRLEELRLGLQRDLDEDVIFGILRNVSDLRILGRTDWWTSMSTENKNDTVDIFRRRFRNLEVFGLDECSDLDHDPRPPKHNSSNVLW</sequence>